<dbReference type="OrthoDB" id="5600252at2759"/>
<feature type="compositionally biased region" description="Basic and acidic residues" evidence="1">
    <location>
        <begin position="39"/>
        <end position="69"/>
    </location>
</feature>
<feature type="region of interest" description="Disordered" evidence="1">
    <location>
        <begin position="1"/>
        <end position="76"/>
    </location>
</feature>
<evidence type="ECO:0000313" key="3">
    <source>
        <dbReference type="Proteomes" id="UP000299102"/>
    </source>
</evidence>
<evidence type="ECO:0000256" key="1">
    <source>
        <dbReference type="SAM" id="MobiDB-lite"/>
    </source>
</evidence>
<feature type="compositionally biased region" description="Low complexity" evidence="1">
    <location>
        <begin position="19"/>
        <end position="32"/>
    </location>
</feature>
<sequence length="76" mass="8172">MRFLSNERYEANGIGRDAGGSAPRAPSAGRGPVLSPAGGDRRSRLKGERKAQGKPDCWRGDACRSDGSPRHTMVYI</sequence>
<organism evidence="2 3">
    <name type="scientific">Eumeta variegata</name>
    <name type="common">Bagworm moth</name>
    <name type="synonym">Eumeta japonica</name>
    <dbReference type="NCBI Taxonomy" id="151549"/>
    <lineage>
        <taxon>Eukaryota</taxon>
        <taxon>Metazoa</taxon>
        <taxon>Ecdysozoa</taxon>
        <taxon>Arthropoda</taxon>
        <taxon>Hexapoda</taxon>
        <taxon>Insecta</taxon>
        <taxon>Pterygota</taxon>
        <taxon>Neoptera</taxon>
        <taxon>Endopterygota</taxon>
        <taxon>Lepidoptera</taxon>
        <taxon>Glossata</taxon>
        <taxon>Ditrysia</taxon>
        <taxon>Tineoidea</taxon>
        <taxon>Psychidae</taxon>
        <taxon>Oiketicinae</taxon>
        <taxon>Eumeta</taxon>
    </lineage>
</organism>
<protein>
    <submittedName>
        <fullName evidence="2">Uncharacterized protein</fullName>
    </submittedName>
</protein>
<dbReference type="AlphaFoldDB" id="A0A4C1VZF0"/>
<accession>A0A4C1VZF0</accession>
<keyword evidence="3" id="KW-1185">Reference proteome</keyword>
<proteinExistence type="predicted"/>
<dbReference type="Proteomes" id="UP000299102">
    <property type="component" value="Unassembled WGS sequence"/>
</dbReference>
<gene>
    <name evidence="2" type="ORF">EVAR_39274_1</name>
</gene>
<name>A0A4C1VZF0_EUMVA</name>
<dbReference type="EMBL" id="BGZK01000432">
    <property type="protein sequence ID" value="GBP43217.1"/>
    <property type="molecule type" value="Genomic_DNA"/>
</dbReference>
<evidence type="ECO:0000313" key="2">
    <source>
        <dbReference type="EMBL" id="GBP43217.1"/>
    </source>
</evidence>
<reference evidence="2 3" key="1">
    <citation type="journal article" date="2019" name="Commun. Biol.">
        <title>The bagworm genome reveals a unique fibroin gene that provides high tensile strength.</title>
        <authorList>
            <person name="Kono N."/>
            <person name="Nakamura H."/>
            <person name="Ohtoshi R."/>
            <person name="Tomita M."/>
            <person name="Numata K."/>
            <person name="Arakawa K."/>
        </authorList>
    </citation>
    <scope>NUCLEOTIDE SEQUENCE [LARGE SCALE GENOMIC DNA]</scope>
</reference>
<feature type="compositionally biased region" description="Basic and acidic residues" evidence="1">
    <location>
        <begin position="1"/>
        <end position="10"/>
    </location>
</feature>
<comment type="caution">
    <text evidence="2">The sequence shown here is derived from an EMBL/GenBank/DDBJ whole genome shotgun (WGS) entry which is preliminary data.</text>
</comment>